<proteinExistence type="predicted"/>
<dbReference type="AlphaFoldDB" id="A0A5P9QAH3"/>
<dbReference type="EMBL" id="CP045529">
    <property type="protein sequence ID" value="QFU98427.1"/>
    <property type="molecule type" value="Genomic_DNA"/>
</dbReference>
<dbReference type="OrthoDB" id="3825223at2"/>
<dbReference type="SUPFAM" id="SSF52402">
    <property type="entry name" value="Adenine nucleotide alpha hydrolases-like"/>
    <property type="match status" value="1"/>
</dbReference>
<keyword evidence="2" id="KW-1185">Reference proteome</keyword>
<dbReference type="Gene3D" id="3.40.50.620">
    <property type="entry name" value="HUPs"/>
    <property type="match status" value="1"/>
</dbReference>
<evidence type="ECO:0000313" key="2">
    <source>
        <dbReference type="Proteomes" id="UP000326702"/>
    </source>
</evidence>
<name>A0A5P9QAH3_9MICO</name>
<evidence type="ECO:0000313" key="1">
    <source>
        <dbReference type="EMBL" id="QFU98427.1"/>
    </source>
</evidence>
<dbReference type="KEGG" id="lxl:KDY119_01943"/>
<protein>
    <submittedName>
        <fullName evidence="1">Uncharacterized protein</fullName>
    </submittedName>
</protein>
<dbReference type="Proteomes" id="UP000326702">
    <property type="component" value="Chromosome"/>
</dbReference>
<accession>A0A5P9QAH3</accession>
<reference evidence="1 2" key="1">
    <citation type="submission" date="2019-10" db="EMBL/GenBank/DDBJ databases">
        <title>Genome sequence of Luteimicrobium xylanilyticum HY-24.</title>
        <authorList>
            <person name="Kim D.Y."/>
            <person name="Park H.-Y."/>
        </authorList>
    </citation>
    <scope>NUCLEOTIDE SEQUENCE [LARGE SCALE GENOMIC DNA]</scope>
    <source>
        <strain evidence="1 2">HY-24</strain>
    </source>
</reference>
<dbReference type="RefSeq" id="WP_036950027.1">
    <property type="nucleotide sequence ID" value="NZ_BAABIH010000002.1"/>
</dbReference>
<sequence length="175" mass="19159">MTENAPAPQPAAPATKTVLVLAEDALAQADVQHIVDMHPEDDLRYEVLVPADSERNFAVELIDHLSVGELKQAWHDLRRDVPSKPQAEKTAEEQVAETEDLFAAAGREASGIVTADDPLPTVQERAARGDVLELVVVTYPHAVEDTFHRDWASRAREELADLPVLHLYAGTSEIG</sequence>
<dbReference type="InterPro" id="IPR014729">
    <property type="entry name" value="Rossmann-like_a/b/a_fold"/>
</dbReference>
<organism evidence="1 2">
    <name type="scientific">Luteimicrobium xylanilyticum</name>
    <dbReference type="NCBI Taxonomy" id="1133546"/>
    <lineage>
        <taxon>Bacteria</taxon>
        <taxon>Bacillati</taxon>
        <taxon>Actinomycetota</taxon>
        <taxon>Actinomycetes</taxon>
        <taxon>Micrococcales</taxon>
        <taxon>Luteimicrobium</taxon>
    </lineage>
</organism>
<gene>
    <name evidence="1" type="ORF">KDY119_01943</name>
</gene>